<evidence type="ECO:0000256" key="10">
    <source>
        <dbReference type="ARBA" id="ARBA00023004"/>
    </source>
</evidence>
<dbReference type="HOGENOM" id="CLU_063084_0_2_1"/>
<keyword evidence="10 15" id="KW-0408">Iron</keyword>
<evidence type="ECO:0000256" key="2">
    <source>
        <dbReference type="ARBA" id="ARBA00004613"/>
    </source>
</evidence>
<keyword evidence="13" id="KW-0325">Glycoprotein</keyword>
<keyword evidence="12 15" id="KW-1015">Disulfide bond</keyword>
<evidence type="ECO:0000256" key="16">
    <source>
        <dbReference type="SAM" id="MobiDB-lite"/>
    </source>
</evidence>
<keyword evidence="7" id="KW-0336">GPI-anchor</keyword>
<keyword evidence="20" id="KW-1185">Reference proteome</keyword>
<feature type="signal peptide" evidence="17">
    <location>
        <begin position="1"/>
        <end position="17"/>
    </location>
</feature>
<dbReference type="InParanoid" id="W2RRK7"/>
<dbReference type="GO" id="GO:0046872">
    <property type="term" value="F:metal ion binding"/>
    <property type="evidence" value="ECO:0007669"/>
    <property type="project" value="UniProtKB-UniRule"/>
</dbReference>
<accession>W2RRK7</accession>
<comment type="similarity">
    <text evidence="3">Belongs to the RBT5 family.</text>
</comment>
<dbReference type="PANTHER" id="PTHR37928:SF2">
    <property type="entry name" value="GPI ANCHORED CFEM DOMAIN PROTEIN (AFU_ORTHOLOGUE AFUA_6G10580)"/>
    <property type="match status" value="1"/>
</dbReference>
<evidence type="ECO:0000256" key="17">
    <source>
        <dbReference type="SAM" id="SignalP"/>
    </source>
</evidence>
<dbReference type="GO" id="GO:0098552">
    <property type="term" value="C:side of membrane"/>
    <property type="evidence" value="ECO:0007669"/>
    <property type="project" value="UniProtKB-KW"/>
</dbReference>
<evidence type="ECO:0000256" key="12">
    <source>
        <dbReference type="ARBA" id="ARBA00023157"/>
    </source>
</evidence>
<dbReference type="OrthoDB" id="3065412at2759"/>
<evidence type="ECO:0000256" key="3">
    <source>
        <dbReference type="ARBA" id="ARBA00010031"/>
    </source>
</evidence>
<evidence type="ECO:0000313" key="20">
    <source>
        <dbReference type="Proteomes" id="UP000030752"/>
    </source>
</evidence>
<dbReference type="RefSeq" id="XP_008718943.1">
    <property type="nucleotide sequence ID" value="XM_008720721.1"/>
</dbReference>
<dbReference type="Pfam" id="PF05730">
    <property type="entry name" value="CFEM"/>
    <property type="match status" value="1"/>
</dbReference>
<feature type="disulfide bond" evidence="15">
    <location>
        <begin position="30"/>
        <end position="61"/>
    </location>
</feature>
<feature type="binding site" description="axial binding residue" evidence="15">
    <location>
        <position position="44"/>
    </location>
    <ligand>
        <name>heme</name>
        <dbReference type="ChEBI" id="CHEBI:30413"/>
    </ligand>
    <ligandPart>
        <name>Fe</name>
        <dbReference type="ChEBI" id="CHEBI:18248"/>
    </ligandPart>
</feature>
<feature type="region of interest" description="Disordered" evidence="16">
    <location>
        <begin position="95"/>
        <end position="146"/>
    </location>
</feature>
<evidence type="ECO:0000256" key="8">
    <source>
        <dbReference type="ARBA" id="ARBA00022723"/>
    </source>
</evidence>
<name>W2RRK7_CYPE1</name>
<evidence type="ECO:0000256" key="13">
    <source>
        <dbReference type="ARBA" id="ARBA00023180"/>
    </source>
</evidence>
<dbReference type="VEuPathDB" id="FungiDB:HMPREF1541_06389"/>
<keyword evidence="9 17" id="KW-0732">Signal</keyword>
<dbReference type="AlphaFoldDB" id="W2RRK7"/>
<keyword evidence="8 15" id="KW-0479">Metal-binding</keyword>
<keyword evidence="4" id="KW-1003">Cell membrane</keyword>
<evidence type="ECO:0000256" key="6">
    <source>
        <dbReference type="ARBA" id="ARBA00022617"/>
    </source>
</evidence>
<evidence type="ECO:0000256" key="5">
    <source>
        <dbReference type="ARBA" id="ARBA00022525"/>
    </source>
</evidence>
<sequence length="177" mass="16851">MKAFTLAALSLFALVAAQSLSDLPACATTCALNSISSTGCAVTDNACICGNQGFLSGVQQCITAPGGCNEADVQATLAFAATFCGNDTIANGTSAANGTASTTTTATESSGTASETASESSPESTASESSSEASSGASSASESAASATSSDSFAAPTLVAMGIAQFLGVAAVVGAAL</sequence>
<organism evidence="19 20">
    <name type="scientific">Cyphellophora europaea (strain CBS 101466)</name>
    <name type="common">Phialophora europaea</name>
    <dbReference type="NCBI Taxonomy" id="1220924"/>
    <lineage>
        <taxon>Eukaryota</taxon>
        <taxon>Fungi</taxon>
        <taxon>Dikarya</taxon>
        <taxon>Ascomycota</taxon>
        <taxon>Pezizomycotina</taxon>
        <taxon>Eurotiomycetes</taxon>
        <taxon>Chaetothyriomycetidae</taxon>
        <taxon>Chaetothyriales</taxon>
        <taxon>Cyphellophoraceae</taxon>
        <taxon>Cyphellophora</taxon>
    </lineage>
</organism>
<feature type="disulfide bond" evidence="15">
    <location>
        <begin position="40"/>
        <end position="47"/>
    </location>
</feature>
<dbReference type="Proteomes" id="UP000030752">
    <property type="component" value="Unassembled WGS sequence"/>
</dbReference>
<dbReference type="GO" id="GO:0005886">
    <property type="term" value="C:plasma membrane"/>
    <property type="evidence" value="ECO:0007669"/>
    <property type="project" value="UniProtKB-SubCell"/>
</dbReference>
<keyword evidence="11" id="KW-0472">Membrane</keyword>
<keyword evidence="6 15" id="KW-0349">Heme</keyword>
<keyword evidence="5" id="KW-0964">Secreted</keyword>
<evidence type="ECO:0000259" key="18">
    <source>
        <dbReference type="PROSITE" id="PS52012"/>
    </source>
</evidence>
<dbReference type="InterPro" id="IPR008427">
    <property type="entry name" value="Extracellular_membr_CFEM_dom"/>
</dbReference>
<comment type="subcellular location">
    <subcellularLocation>
        <location evidence="1">Cell membrane</location>
        <topology evidence="1">Lipid-anchor</topology>
        <topology evidence="1">GPI-anchor</topology>
    </subcellularLocation>
    <subcellularLocation>
        <location evidence="2">Secreted</location>
    </subcellularLocation>
</comment>
<evidence type="ECO:0000313" key="19">
    <source>
        <dbReference type="EMBL" id="ETN38354.1"/>
    </source>
</evidence>
<evidence type="ECO:0000256" key="14">
    <source>
        <dbReference type="ARBA" id="ARBA00023288"/>
    </source>
</evidence>
<keyword evidence="14" id="KW-0449">Lipoprotein</keyword>
<feature type="chain" id="PRO_5004824458" description="CFEM domain-containing protein" evidence="17">
    <location>
        <begin position="18"/>
        <end position="177"/>
    </location>
</feature>
<dbReference type="STRING" id="1220924.W2RRK7"/>
<comment type="caution">
    <text evidence="15">Lacks conserved residue(s) required for the propagation of feature annotation.</text>
</comment>
<evidence type="ECO:0000256" key="1">
    <source>
        <dbReference type="ARBA" id="ARBA00004609"/>
    </source>
</evidence>
<evidence type="ECO:0000256" key="7">
    <source>
        <dbReference type="ARBA" id="ARBA00022622"/>
    </source>
</evidence>
<evidence type="ECO:0000256" key="4">
    <source>
        <dbReference type="ARBA" id="ARBA00022475"/>
    </source>
</evidence>
<protein>
    <recommendedName>
        <fullName evidence="18">CFEM domain-containing protein</fullName>
    </recommendedName>
</protein>
<dbReference type="PANTHER" id="PTHR37928">
    <property type="entry name" value="CFEM DOMAIN PROTEIN (AFU_ORTHOLOGUE AFUA_6G14090)"/>
    <property type="match status" value="1"/>
</dbReference>
<dbReference type="SMART" id="SM00747">
    <property type="entry name" value="CFEM"/>
    <property type="match status" value="1"/>
</dbReference>
<proteinExistence type="inferred from homology"/>
<dbReference type="PROSITE" id="PS52012">
    <property type="entry name" value="CFEM"/>
    <property type="match status" value="1"/>
</dbReference>
<evidence type="ECO:0000256" key="15">
    <source>
        <dbReference type="PROSITE-ProRule" id="PRU01356"/>
    </source>
</evidence>
<reference evidence="19 20" key="1">
    <citation type="submission" date="2013-03" db="EMBL/GenBank/DDBJ databases">
        <title>The Genome Sequence of Phialophora europaea CBS 101466.</title>
        <authorList>
            <consortium name="The Broad Institute Genomics Platform"/>
            <person name="Cuomo C."/>
            <person name="de Hoog S."/>
            <person name="Gorbushina A."/>
            <person name="Walker B."/>
            <person name="Young S.K."/>
            <person name="Zeng Q."/>
            <person name="Gargeya S."/>
            <person name="Fitzgerald M."/>
            <person name="Haas B."/>
            <person name="Abouelleil A."/>
            <person name="Allen A.W."/>
            <person name="Alvarado L."/>
            <person name="Arachchi H.M."/>
            <person name="Berlin A.M."/>
            <person name="Chapman S.B."/>
            <person name="Gainer-Dewar J."/>
            <person name="Goldberg J."/>
            <person name="Griggs A."/>
            <person name="Gujja S."/>
            <person name="Hansen M."/>
            <person name="Howarth C."/>
            <person name="Imamovic A."/>
            <person name="Ireland A."/>
            <person name="Larimer J."/>
            <person name="McCowan C."/>
            <person name="Murphy C."/>
            <person name="Pearson M."/>
            <person name="Poon T.W."/>
            <person name="Priest M."/>
            <person name="Roberts A."/>
            <person name="Saif S."/>
            <person name="Shea T."/>
            <person name="Sisk P."/>
            <person name="Sykes S."/>
            <person name="Wortman J."/>
            <person name="Nusbaum C."/>
            <person name="Birren B."/>
        </authorList>
    </citation>
    <scope>NUCLEOTIDE SEQUENCE [LARGE SCALE GENOMIC DNA]</scope>
    <source>
        <strain evidence="19 20">CBS 101466</strain>
    </source>
</reference>
<dbReference type="EMBL" id="KB822722">
    <property type="protein sequence ID" value="ETN38354.1"/>
    <property type="molecule type" value="Genomic_DNA"/>
</dbReference>
<evidence type="ECO:0000256" key="9">
    <source>
        <dbReference type="ARBA" id="ARBA00022729"/>
    </source>
</evidence>
<dbReference type="GO" id="GO:0005576">
    <property type="term" value="C:extracellular region"/>
    <property type="evidence" value="ECO:0007669"/>
    <property type="project" value="UniProtKB-SubCell"/>
</dbReference>
<dbReference type="InterPro" id="IPR051735">
    <property type="entry name" value="CFEM_domain"/>
</dbReference>
<dbReference type="eggNOG" id="ENOG502SFK5">
    <property type="taxonomic scope" value="Eukaryota"/>
</dbReference>
<dbReference type="GeneID" id="19973728"/>
<feature type="domain" description="CFEM" evidence="18">
    <location>
        <begin position="1"/>
        <end position="111"/>
    </location>
</feature>
<gene>
    <name evidence="19" type="ORF">HMPREF1541_06389</name>
</gene>
<evidence type="ECO:0000256" key="11">
    <source>
        <dbReference type="ARBA" id="ARBA00023136"/>
    </source>
</evidence>